<feature type="compositionally biased region" description="Polar residues" evidence="1">
    <location>
        <begin position="240"/>
        <end position="249"/>
    </location>
</feature>
<dbReference type="EMBL" id="HG682767">
    <property type="protein sequence ID" value="CDJ30781.1"/>
    <property type="molecule type" value="Genomic_DNA"/>
</dbReference>
<gene>
    <name evidence="2" type="ORF">EMH_0046350</name>
</gene>
<evidence type="ECO:0000313" key="3">
    <source>
        <dbReference type="Proteomes" id="UP000030744"/>
    </source>
</evidence>
<sequence length="334" mass="31931">MSLVGKGPLATSGPPKGPPPGAKIAIKGSGPPPGKVALPKPPLAGPAAATTPGSPAKASTGPGSGVLPSKPPLGAPAGGLVKPALPLEKKVLPKLPAPPAGTKTADSPPKALPLKSPTSPTKATLEKAPGALKQPAPGPPSPPGALKPAVPKPPLSAAKGLTSVPPDPPVKDGTANGISKAAKAAPSPNPSTASKGPPGTSLAPPNKPSGLPSSPKGPPDSPSIGKVPTALAAPAKESLGPTSSIATNKTPGPSPATAAPSAGLASTSSKLIHPSEAKPGKPANAGDGSEALSNVGSPGVDEFGRQRGSVGDLAPRSEITHDLLGNVIPVFDKA</sequence>
<dbReference type="AlphaFoldDB" id="U6K1C1"/>
<evidence type="ECO:0000256" key="1">
    <source>
        <dbReference type="SAM" id="MobiDB-lite"/>
    </source>
</evidence>
<feature type="compositionally biased region" description="Low complexity" evidence="1">
    <location>
        <begin position="255"/>
        <end position="269"/>
    </location>
</feature>
<keyword evidence="3" id="KW-1185">Reference proteome</keyword>
<organism evidence="2 3">
    <name type="scientific">Eimeria mitis</name>
    <dbReference type="NCBI Taxonomy" id="44415"/>
    <lineage>
        <taxon>Eukaryota</taxon>
        <taxon>Sar</taxon>
        <taxon>Alveolata</taxon>
        <taxon>Apicomplexa</taxon>
        <taxon>Conoidasida</taxon>
        <taxon>Coccidia</taxon>
        <taxon>Eucoccidiorida</taxon>
        <taxon>Eimeriorina</taxon>
        <taxon>Eimeriidae</taxon>
        <taxon>Eimeria</taxon>
    </lineage>
</organism>
<dbReference type="OrthoDB" id="10599168at2759"/>
<evidence type="ECO:0000313" key="2">
    <source>
        <dbReference type="EMBL" id="CDJ30781.1"/>
    </source>
</evidence>
<feature type="compositionally biased region" description="Pro residues" evidence="1">
    <location>
        <begin position="30"/>
        <end position="44"/>
    </location>
</feature>
<name>U6K1C1_9EIME</name>
<proteinExistence type="predicted"/>
<feature type="compositionally biased region" description="Low complexity" evidence="1">
    <location>
        <begin position="45"/>
        <end position="59"/>
    </location>
</feature>
<dbReference type="GeneID" id="25379336"/>
<protein>
    <submittedName>
        <fullName evidence="2">Uncharacterized protein</fullName>
    </submittedName>
</protein>
<accession>U6K1C1</accession>
<dbReference type="Proteomes" id="UP000030744">
    <property type="component" value="Unassembled WGS sequence"/>
</dbReference>
<dbReference type="VEuPathDB" id="ToxoDB:EMH_0046350"/>
<feature type="region of interest" description="Disordered" evidence="1">
    <location>
        <begin position="1"/>
        <end position="319"/>
    </location>
</feature>
<reference evidence="2" key="2">
    <citation type="submission" date="2013-10" db="EMBL/GenBank/DDBJ databases">
        <authorList>
            <person name="Aslett M."/>
        </authorList>
    </citation>
    <scope>NUCLEOTIDE SEQUENCE [LARGE SCALE GENOMIC DNA]</scope>
    <source>
        <strain evidence="2">Houghton</strain>
    </source>
</reference>
<reference evidence="2" key="1">
    <citation type="submission" date="2013-10" db="EMBL/GenBank/DDBJ databases">
        <title>Genomic analysis of the causative agents of coccidiosis in chickens.</title>
        <authorList>
            <person name="Reid A.J."/>
            <person name="Blake D."/>
            <person name="Billington K."/>
            <person name="Browne H."/>
            <person name="Dunn M."/>
            <person name="Hung S."/>
            <person name="Kawahara F."/>
            <person name="Miranda-Saavedra D."/>
            <person name="Mourier T."/>
            <person name="Nagra H."/>
            <person name="Otto T.D."/>
            <person name="Rawlings N."/>
            <person name="Sanchez A."/>
            <person name="Sanders M."/>
            <person name="Subramaniam C."/>
            <person name="Tay Y."/>
            <person name="Dear P."/>
            <person name="Doerig C."/>
            <person name="Gruber A."/>
            <person name="Parkinson J."/>
            <person name="Shirley M."/>
            <person name="Wan K.L."/>
            <person name="Berriman M."/>
            <person name="Tomley F."/>
            <person name="Pain A."/>
        </authorList>
    </citation>
    <scope>NUCLEOTIDE SEQUENCE [LARGE SCALE GENOMIC DNA]</scope>
    <source>
        <strain evidence="2">Houghton</strain>
    </source>
</reference>
<dbReference type="RefSeq" id="XP_013353346.1">
    <property type="nucleotide sequence ID" value="XM_013497892.1"/>
</dbReference>
<feature type="compositionally biased region" description="Low complexity" evidence="1">
    <location>
        <begin position="179"/>
        <end position="195"/>
    </location>
</feature>
<feature type="compositionally biased region" description="Pro residues" evidence="1">
    <location>
        <begin position="136"/>
        <end position="154"/>
    </location>
</feature>